<gene>
    <name evidence="2" type="ORF">BURPS1710A_1468</name>
</gene>
<evidence type="ECO:0000256" key="1">
    <source>
        <dbReference type="SAM" id="MobiDB-lite"/>
    </source>
</evidence>
<organism evidence="2">
    <name type="scientific">Burkholderia pseudomallei 1710a</name>
    <dbReference type="NCBI Taxonomy" id="320371"/>
    <lineage>
        <taxon>Bacteria</taxon>
        <taxon>Pseudomonadati</taxon>
        <taxon>Pseudomonadota</taxon>
        <taxon>Betaproteobacteria</taxon>
        <taxon>Burkholderiales</taxon>
        <taxon>Burkholderiaceae</taxon>
        <taxon>Burkholderia</taxon>
        <taxon>pseudomallei group</taxon>
    </lineage>
</organism>
<evidence type="ECO:0000313" key="2">
    <source>
        <dbReference type="EMBL" id="EET08015.1"/>
    </source>
</evidence>
<sequence>MRGPLEARPVGLAGRRDRFAPGATAATRLHARARQGVKD</sequence>
<protein>
    <submittedName>
        <fullName evidence="2">Uncharacterized protein</fullName>
    </submittedName>
</protein>
<dbReference type="EMBL" id="CM000832">
    <property type="protein sequence ID" value="EET08015.1"/>
    <property type="molecule type" value="Genomic_DNA"/>
</dbReference>
<dbReference type="Proteomes" id="UP000001812">
    <property type="component" value="Chromosome I"/>
</dbReference>
<accession>A0A0E1W470</accession>
<reference evidence="2" key="1">
    <citation type="submission" date="2009-05" db="EMBL/GenBank/DDBJ databases">
        <authorList>
            <person name="Harkins D.M."/>
            <person name="DeShazer D."/>
            <person name="Woods D.E."/>
            <person name="Brinkac L.M."/>
            <person name="Brown K.A."/>
            <person name="Hung G.C."/>
            <person name="Tuanyok A."/>
            <person name="Zhang B."/>
            <person name="Nierman W.C."/>
        </authorList>
    </citation>
    <scope>NUCLEOTIDE SEQUENCE [LARGE SCALE GENOMIC DNA]</scope>
    <source>
        <strain evidence="2">1710a</strain>
    </source>
</reference>
<dbReference type="AlphaFoldDB" id="A0A0E1W470"/>
<feature type="compositionally biased region" description="Basic residues" evidence="1">
    <location>
        <begin position="29"/>
        <end position="39"/>
    </location>
</feature>
<dbReference type="HOGENOM" id="CLU_219662_0_0_4"/>
<proteinExistence type="predicted"/>
<feature type="region of interest" description="Disordered" evidence="1">
    <location>
        <begin position="1"/>
        <end position="39"/>
    </location>
</feature>
<name>A0A0E1W470_BURPE</name>